<accession>A0AC34GL14</accession>
<organism evidence="1 2">
    <name type="scientific">Panagrolaimus sp. ES5</name>
    <dbReference type="NCBI Taxonomy" id="591445"/>
    <lineage>
        <taxon>Eukaryota</taxon>
        <taxon>Metazoa</taxon>
        <taxon>Ecdysozoa</taxon>
        <taxon>Nematoda</taxon>
        <taxon>Chromadorea</taxon>
        <taxon>Rhabditida</taxon>
        <taxon>Tylenchina</taxon>
        <taxon>Panagrolaimomorpha</taxon>
        <taxon>Panagrolaimoidea</taxon>
        <taxon>Panagrolaimidae</taxon>
        <taxon>Panagrolaimus</taxon>
    </lineage>
</organism>
<dbReference type="Proteomes" id="UP000887579">
    <property type="component" value="Unplaced"/>
</dbReference>
<evidence type="ECO:0000313" key="2">
    <source>
        <dbReference type="WBParaSite" id="ES5_v2.g30255.t1"/>
    </source>
</evidence>
<sequence length="134" mass="15381">MLNSNLMDTLKKDKIDVGIVYAGNPCQYAILHVLGIPFIYYDVDGFSDETVVASGTPWNLDAYSTRRQPSVSRPNFASRLFNGFHLLQESLTQHSHPLIAKIISKRYKNLDDPITKQFSEDYEIKKKFKHFPDV</sequence>
<name>A0AC34GL14_9BILA</name>
<protein>
    <submittedName>
        <fullName evidence="2">Uncharacterized protein</fullName>
    </submittedName>
</protein>
<proteinExistence type="predicted"/>
<reference evidence="2" key="1">
    <citation type="submission" date="2022-11" db="UniProtKB">
        <authorList>
            <consortium name="WormBaseParasite"/>
        </authorList>
    </citation>
    <scope>IDENTIFICATION</scope>
</reference>
<evidence type="ECO:0000313" key="1">
    <source>
        <dbReference type="Proteomes" id="UP000887579"/>
    </source>
</evidence>
<dbReference type="WBParaSite" id="ES5_v2.g30255.t1">
    <property type="protein sequence ID" value="ES5_v2.g30255.t1"/>
    <property type="gene ID" value="ES5_v2.g30255"/>
</dbReference>